<keyword evidence="5 6" id="KW-0472">Membrane</keyword>
<reference evidence="7" key="1">
    <citation type="submission" date="2018-10" db="EMBL/GenBank/DDBJ databases">
        <title>Iterative Subtractive Binning of Freshwater Chronoseries Metagenomes Recovers Nearly Complete Genomes from over Four Hundred Novel Species.</title>
        <authorList>
            <person name="Rodriguez-R L.M."/>
            <person name="Tsementzi D."/>
            <person name="Luo C."/>
            <person name="Konstantinidis K.T."/>
        </authorList>
    </citation>
    <scope>NUCLEOTIDE SEQUENCE</scope>
    <source>
        <strain evidence="7">WB8_2A_004</strain>
    </source>
</reference>
<gene>
    <name evidence="7" type="ORF">EBX74_04300</name>
</gene>
<dbReference type="AlphaFoldDB" id="A0A966HTW1"/>
<comment type="similarity">
    <text evidence="2">Belongs to the TerC family.</text>
</comment>
<feature type="transmembrane region" description="Helical" evidence="6">
    <location>
        <begin position="5"/>
        <end position="27"/>
    </location>
</feature>
<feature type="transmembrane region" description="Helical" evidence="6">
    <location>
        <begin position="33"/>
        <end position="49"/>
    </location>
</feature>
<organism evidence="7 8">
    <name type="scientific">Candidatus Fonsibacter lacus</name>
    <dbReference type="NCBI Taxonomy" id="2576439"/>
    <lineage>
        <taxon>Bacteria</taxon>
        <taxon>Pseudomonadati</taxon>
        <taxon>Pseudomonadota</taxon>
        <taxon>Alphaproteobacteria</taxon>
        <taxon>Candidatus Pelagibacterales</taxon>
        <taxon>Candidatus Pelagibacterales incertae sedis</taxon>
        <taxon>Candidatus Fonsibacter</taxon>
    </lineage>
</organism>
<keyword evidence="4 6" id="KW-1133">Transmembrane helix</keyword>
<sequence length="162" mass="18469">IRKKVLIIGTTLAVLFRLFFALFVAYFLQFKGVRTFGGILLFWIAYRLYEDILKEKIDNAKIIKKSKLIKEGDKSSFRKALITIIIADLTISFDNVIAIAGAAKSNYTLLIFGLTLSIILMISLANAISVYLRNNKWVAWLGILSILWIAVDLILNDFRLFF</sequence>
<comment type="subcellular location">
    <subcellularLocation>
        <location evidence="1">Membrane</location>
        <topology evidence="1">Multi-pass membrane protein</topology>
    </subcellularLocation>
</comment>
<evidence type="ECO:0000256" key="2">
    <source>
        <dbReference type="ARBA" id="ARBA00007511"/>
    </source>
</evidence>
<accession>A0A966HTW1</accession>
<evidence type="ECO:0000256" key="4">
    <source>
        <dbReference type="ARBA" id="ARBA00022989"/>
    </source>
</evidence>
<feature type="transmembrane region" description="Helical" evidence="6">
    <location>
        <begin position="80"/>
        <end position="103"/>
    </location>
</feature>
<dbReference type="Proteomes" id="UP000747791">
    <property type="component" value="Unassembled WGS sequence"/>
</dbReference>
<evidence type="ECO:0000256" key="5">
    <source>
        <dbReference type="ARBA" id="ARBA00023136"/>
    </source>
</evidence>
<keyword evidence="3 6" id="KW-0812">Transmembrane</keyword>
<dbReference type="GO" id="GO:0016020">
    <property type="term" value="C:membrane"/>
    <property type="evidence" value="ECO:0007669"/>
    <property type="project" value="UniProtKB-SubCell"/>
</dbReference>
<dbReference type="PANTHER" id="PTHR30238">
    <property type="entry name" value="MEMBRANE BOUND PREDICTED REDOX MODULATOR"/>
    <property type="match status" value="1"/>
</dbReference>
<feature type="transmembrane region" description="Helical" evidence="6">
    <location>
        <begin position="109"/>
        <end position="132"/>
    </location>
</feature>
<feature type="non-terminal residue" evidence="7">
    <location>
        <position position="1"/>
    </location>
</feature>
<evidence type="ECO:0000313" key="8">
    <source>
        <dbReference type="Proteomes" id="UP000747791"/>
    </source>
</evidence>
<evidence type="ECO:0000313" key="7">
    <source>
        <dbReference type="EMBL" id="NCU53489.1"/>
    </source>
</evidence>
<evidence type="ECO:0000256" key="6">
    <source>
        <dbReference type="SAM" id="Phobius"/>
    </source>
</evidence>
<proteinExistence type="inferred from homology"/>
<evidence type="ECO:0000256" key="1">
    <source>
        <dbReference type="ARBA" id="ARBA00004141"/>
    </source>
</evidence>
<feature type="transmembrane region" description="Helical" evidence="6">
    <location>
        <begin position="137"/>
        <end position="155"/>
    </location>
</feature>
<dbReference type="PANTHER" id="PTHR30238:SF4">
    <property type="entry name" value="SLL1022 PROTEIN"/>
    <property type="match status" value="1"/>
</dbReference>
<dbReference type="EMBL" id="RGOB01000165">
    <property type="protein sequence ID" value="NCU53489.1"/>
    <property type="molecule type" value="Genomic_DNA"/>
</dbReference>
<comment type="caution">
    <text evidence="7">The sequence shown here is derived from an EMBL/GenBank/DDBJ whole genome shotgun (WGS) entry which is preliminary data.</text>
</comment>
<name>A0A966HTW1_9PROT</name>
<protein>
    <submittedName>
        <fullName evidence="7">TerC family protein</fullName>
    </submittedName>
</protein>
<dbReference type="InterPro" id="IPR005496">
    <property type="entry name" value="Integral_membrane_TerC"/>
</dbReference>
<dbReference type="Pfam" id="PF03741">
    <property type="entry name" value="TerC"/>
    <property type="match status" value="1"/>
</dbReference>
<evidence type="ECO:0000256" key="3">
    <source>
        <dbReference type="ARBA" id="ARBA00022692"/>
    </source>
</evidence>